<sequence length="57" mass="6322">MPSHERRIALKKGSWFVVGHLRISAPRGAAYAHTRLGELMRTFFICAGAEAALEQVL</sequence>
<organism evidence="1 2">
    <name type="scientific">Cupriavidus pampae</name>
    <dbReference type="NCBI Taxonomy" id="659251"/>
    <lineage>
        <taxon>Bacteria</taxon>
        <taxon>Pseudomonadati</taxon>
        <taxon>Pseudomonadota</taxon>
        <taxon>Betaproteobacteria</taxon>
        <taxon>Burkholderiales</taxon>
        <taxon>Burkholderiaceae</taxon>
        <taxon>Cupriavidus</taxon>
    </lineage>
</organism>
<evidence type="ECO:0000313" key="1">
    <source>
        <dbReference type="EMBL" id="CAG9185665.1"/>
    </source>
</evidence>
<name>A0ABN7ZMZ6_9BURK</name>
<comment type="caution">
    <text evidence="1">The sequence shown here is derived from an EMBL/GenBank/DDBJ whole genome shotgun (WGS) entry which is preliminary data.</text>
</comment>
<keyword evidence="2" id="KW-1185">Reference proteome</keyword>
<gene>
    <name evidence="1" type="ORF">LMG32289_06036</name>
</gene>
<evidence type="ECO:0008006" key="3">
    <source>
        <dbReference type="Google" id="ProtNLM"/>
    </source>
</evidence>
<dbReference type="EMBL" id="CAJZAG010000015">
    <property type="protein sequence ID" value="CAG9185665.1"/>
    <property type="molecule type" value="Genomic_DNA"/>
</dbReference>
<protein>
    <recommendedName>
        <fullName evidence="3">Transposase</fullName>
    </recommendedName>
</protein>
<evidence type="ECO:0000313" key="2">
    <source>
        <dbReference type="Proteomes" id="UP000706525"/>
    </source>
</evidence>
<reference evidence="1 2" key="1">
    <citation type="submission" date="2021-08" db="EMBL/GenBank/DDBJ databases">
        <authorList>
            <person name="Peeters C."/>
        </authorList>
    </citation>
    <scope>NUCLEOTIDE SEQUENCE [LARGE SCALE GENOMIC DNA]</scope>
    <source>
        <strain evidence="1 2">LMG 32289</strain>
    </source>
</reference>
<accession>A0ABN7ZMZ6</accession>
<dbReference type="Proteomes" id="UP000706525">
    <property type="component" value="Unassembled WGS sequence"/>
</dbReference>
<proteinExistence type="predicted"/>